<name>A0AAN8RFE8_9PEZI</name>
<proteinExistence type="predicted"/>
<dbReference type="AlphaFoldDB" id="A0AAN8RFE8"/>
<protein>
    <submittedName>
        <fullName evidence="2">Uncharacterized protein</fullName>
    </submittedName>
</protein>
<evidence type="ECO:0000256" key="1">
    <source>
        <dbReference type="SAM" id="MobiDB-lite"/>
    </source>
</evidence>
<evidence type="ECO:0000313" key="3">
    <source>
        <dbReference type="Proteomes" id="UP001313282"/>
    </source>
</evidence>
<reference evidence="2 3" key="1">
    <citation type="submission" date="2019-10" db="EMBL/GenBank/DDBJ databases">
        <authorList>
            <person name="Palmer J.M."/>
        </authorList>
    </citation>
    <scope>NUCLEOTIDE SEQUENCE [LARGE SCALE GENOMIC DNA]</scope>
    <source>
        <strain evidence="2 3">TWF718</strain>
    </source>
</reference>
<feature type="region of interest" description="Disordered" evidence="1">
    <location>
        <begin position="70"/>
        <end position="128"/>
    </location>
</feature>
<keyword evidence="3" id="KW-1185">Reference proteome</keyword>
<dbReference type="EMBL" id="JAVHNR010000007">
    <property type="protein sequence ID" value="KAK6336744.1"/>
    <property type="molecule type" value="Genomic_DNA"/>
</dbReference>
<sequence length="168" mass="18957">MGNIGHTVGSRIVPWRAQVQKQVNKETNKANVPGGVGRMGTIRDTRGAETTQREASPGEIRVGMSQLANVRAREEPIKMEKTAPRTKKPEEARNEVKATQEIKKEAVKPEEEAQRAAQQEVKRTSRQRVTEVRIQTMRAQEAADPDLLRFGYKGWAGEFFNKFCRPSK</sequence>
<dbReference type="Proteomes" id="UP001313282">
    <property type="component" value="Unassembled WGS sequence"/>
</dbReference>
<organism evidence="2 3">
    <name type="scientific">Orbilia javanica</name>
    <dbReference type="NCBI Taxonomy" id="47235"/>
    <lineage>
        <taxon>Eukaryota</taxon>
        <taxon>Fungi</taxon>
        <taxon>Dikarya</taxon>
        <taxon>Ascomycota</taxon>
        <taxon>Pezizomycotina</taxon>
        <taxon>Orbiliomycetes</taxon>
        <taxon>Orbiliales</taxon>
        <taxon>Orbiliaceae</taxon>
        <taxon>Orbilia</taxon>
    </lineage>
</organism>
<comment type="caution">
    <text evidence="2">The sequence shown here is derived from an EMBL/GenBank/DDBJ whole genome shotgun (WGS) entry which is preliminary data.</text>
</comment>
<feature type="compositionally biased region" description="Basic and acidic residues" evidence="1">
    <location>
        <begin position="71"/>
        <end position="128"/>
    </location>
</feature>
<evidence type="ECO:0000313" key="2">
    <source>
        <dbReference type="EMBL" id="KAK6336744.1"/>
    </source>
</evidence>
<accession>A0AAN8RFE8</accession>
<gene>
    <name evidence="2" type="ORF">TWF718_009535</name>
</gene>